<dbReference type="InterPro" id="IPR004606">
    <property type="entry name" value="Mop_domain"/>
</dbReference>
<evidence type="ECO:0000256" key="5">
    <source>
        <dbReference type="PIRNR" id="PIRNR005763"/>
    </source>
</evidence>
<evidence type="ECO:0000259" key="7">
    <source>
        <dbReference type="PROSITE" id="PS51866"/>
    </source>
</evidence>
<proteinExistence type="inferred from homology"/>
<evidence type="ECO:0000313" key="8">
    <source>
        <dbReference type="EMBL" id="QGT77585.1"/>
    </source>
</evidence>
<dbReference type="InterPro" id="IPR036388">
    <property type="entry name" value="WH-like_DNA-bd_sf"/>
</dbReference>
<dbReference type="PROSITE" id="PS51866">
    <property type="entry name" value="MOP"/>
    <property type="match status" value="2"/>
</dbReference>
<name>A0A6I6CZY7_9GAMM</name>
<dbReference type="PIRSF" id="PIRSF005763">
    <property type="entry name" value="Txn_reg_ModE"/>
    <property type="match status" value="1"/>
</dbReference>
<dbReference type="InterPro" id="IPR036390">
    <property type="entry name" value="WH_DNA-bd_sf"/>
</dbReference>
<dbReference type="Pfam" id="PF00126">
    <property type="entry name" value="HTH_1"/>
    <property type="match status" value="1"/>
</dbReference>
<dbReference type="SUPFAM" id="SSF50331">
    <property type="entry name" value="MOP-like"/>
    <property type="match status" value="2"/>
</dbReference>
<dbReference type="InterPro" id="IPR000847">
    <property type="entry name" value="LysR_HTH_N"/>
</dbReference>
<dbReference type="InterPro" id="IPR051815">
    <property type="entry name" value="Molybdate_resp_trans_reg"/>
</dbReference>
<evidence type="ECO:0000256" key="6">
    <source>
        <dbReference type="PIRSR" id="PIRSR005763-1"/>
    </source>
</evidence>
<dbReference type="KEGG" id="ghl:GM160_01065"/>
<dbReference type="InterPro" id="IPR016462">
    <property type="entry name" value="ModE"/>
</dbReference>
<keyword evidence="2 5" id="KW-0813">Transport</keyword>
<dbReference type="SUPFAM" id="SSF46785">
    <property type="entry name" value="Winged helix' DNA-binding domain"/>
    <property type="match status" value="1"/>
</dbReference>
<dbReference type="Proteomes" id="UP000427716">
    <property type="component" value="Chromosome"/>
</dbReference>
<dbReference type="GO" id="GO:0015689">
    <property type="term" value="P:molybdate ion transport"/>
    <property type="evidence" value="ECO:0007669"/>
    <property type="project" value="UniProtKB-UniRule"/>
</dbReference>
<evidence type="ECO:0000256" key="2">
    <source>
        <dbReference type="ARBA" id="ARBA00022448"/>
    </source>
</evidence>
<evidence type="ECO:0000256" key="1">
    <source>
        <dbReference type="ARBA" id="ARBA00008110"/>
    </source>
</evidence>
<feature type="region of interest" description="Required for dimer formation and molybdate binding" evidence="6">
    <location>
        <begin position="130"/>
        <end position="138"/>
    </location>
</feature>
<feature type="domain" description="Mop" evidence="7">
    <location>
        <begin position="199"/>
        <end position="265"/>
    </location>
</feature>
<dbReference type="GO" id="GO:0030151">
    <property type="term" value="F:molybdenum ion binding"/>
    <property type="evidence" value="ECO:0007669"/>
    <property type="project" value="UniProtKB-UniRule"/>
</dbReference>
<keyword evidence="3 5" id="KW-0500">Molybdenum</keyword>
<dbReference type="Gene3D" id="1.10.10.10">
    <property type="entry name" value="Winged helix-like DNA-binding domain superfamily/Winged helix DNA-binding domain"/>
    <property type="match status" value="1"/>
</dbReference>
<dbReference type="Pfam" id="PF03459">
    <property type="entry name" value="TOBE"/>
    <property type="match status" value="2"/>
</dbReference>
<protein>
    <submittedName>
        <fullName evidence="8">LysR family transcriptional regulator</fullName>
    </submittedName>
</protein>
<dbReference type="PANTHER" id="PTHR30432:SF1">
    <property type="entry name" value="DNA-BINDING TRANSCRIPTIONAL DUAL REGULATOR MODE"/>
    <property type="match status" value="1"/>
</dbReference>
<accession>A0A6I6CZY7</accession>
<evidence type="ECO:0000256" key="4">
    <source>
        <dbReference type="ARBA" id="ARBA00022737"/>
    </source>
</evidence>
<evidence type="ECO:0000256" key="3">
    <source>
        <dbReference type="ARBA" id="ARBA00022505"/>
    </source>
</evidence>
<dbReference type="PANTHER" id="PTHR30432">
    <property type="entry name" value="TRANSCRIPTIONAL REGULATOR MODE"/>
    <property type="match status" value="1"/>
</dbReference>
<organism evidence="8 9">
    <name type="scientific">Guyparkeria halophila</name>
    <dbReference type="NCBI Taxonomy" id="47960"/>
    <lineage>
        <taxon>Bacteria</taxon>
        <taxon>Pseudomonadati</taxon>
        <taxon>Pseudomonadota</taxon>
        <taxon>Gammaproteobacteria</taxon>
        <taxon>Chromatiales</taxon>
        <taxon>Thioalkalibacteraceae</taxon>
        <taxon>Guyparkeria</taxon>
    </lineage>
</organism>
<evidence type="ECO:0000313" key="9">
    <source>
        <dbReference type="Proteomes" id="UP000427716"/>
    </source>
</evidence>
<dbReference type="Gene3D" id="2.40.50.100">
    <property type="match status" value="2"/>
</dbReference>
<reference evidence="8 9" key="1">
    <citation type="submission" date="2019-11" db="EMBL/GenBank/DDBJ databases">
        <authorList>
            <person name="Zhang J."/>
            <person name="Sun C."/>
        </authorList>
    </citation>
    <scope>NUCLEOTIDE SEQUENCE [LARGE SCALE GENOMIC DNA]</scope>
    <source>
        <strain evidence="9">sp2</strain>
    </source>
</reference>
<feature type="domain" description="Mop" evidence="7">
    <location>
        <begin position="129"/>
        <end position="195"/>
    </location>
</feature>
<dbReference type="AlphaFoldDB" id="A0A6I6CZY7"/>
<keyword evidence="9" id="KW-1185">Reference proteome</keyword>
<keyword evidence="4" id="KW-0677">Repeat</keyword>
<dbReference type="InterPro" id="IPR008995">
    <property type="entry name" value="Mo/tungstate-bd_C_term_dom"/>
</dbReference>
<sequence>MSIYSEKHNASFTGSLGLKLGAGEISDRRLRLLAALEQTGSISGAARAIGMTYKAAWDAVDAINNLADRPLVATRHGGSRGGGAELTEDGRQLLAAWQRLDGLQREMLALFEREQITDQLDLIRRINMKTSARNHLAGKVKAITRGTVNSEIVVALNGGDELVAVITSQSVEDMGLAEGRDVHALVKSSFVILADAASRTSARNHLCGTVERIETGAVNSEVAVALPGGARLTAVVTNESVTTLGLREGGRTCAQIKASHVILGVDD</sequence>
<gene>
    <name evidence="8" type="ORF">GM160_01065</name>
</gene>
<dbReference type="RefSeq" id="WP_156227492.1">
    <property type="nucleotide sequence ID" value="NZ_CP046415.1"/>
</dbReference>
<comment type="similarity">
    <text evidence="1 5">Belongs to the ModE family.</text>
</comment>
<dbReference type="GO" id="GO:0003700">
    <property type="term" value="F:DNA-binding transcription factor activity"/>
    <property type="evidence" value="ECO:0007669"/>
    <property type="project" value="InterPro"/>
</dbReference>
<dbReference type="InterPro" id="IPR005116">
    <property type="entry name" value="Transp-assoc_OB_typ1"/>
</dbReference>
<dbReference type="NCBIfam" id="TIGR00638">
    <property type="entry name" value="Mop"/>
    <property type="match status" value="2"/>
</dbReference>
<dbReference type="EMBL" id="CP046415">
    <property type="protein sequence ID" value="QGT77585.1"/>
    <property type="molecule type" value="Genomic_DNA"/>
</dbReference>